<sequence>MQAFAAYSTLEAISNDNDKDIGRMKLAKNLAFLVDESSNLDVRRPKTRMELKRSLEFHIKKRVKEQYVNGKFQDLMVKVIANPKTLQDAYNCIRLNSNVDLGLDGDNISFESIAEELSSGCFDVKANTFSISTKGARKEDLVLPNLKLKVVQESIRIVLEVIYRPHFSKISHGCRSGRGHSTALKYICKEISKPDWWFTLLLNKKLDACVLSKLISIMEENIEGPQLICYPPKDV</sequence>
<dbReference type="GO" id="GO:0003964">
    <property type="term" value="F:RNA-directed DNA polymerase activity"/>
    <property type="evidence" value="ECO:0007669"/>
    <property type="project" value="TreeGrafter"/>
</dbReference>
<dbReference type="GO" id="GO:0006315">
    <property type="term" value="P:homing of group II introns"/>
    <property type="evidence" value="ECO:0007669"/>
    <property type="project" value="TreeGrafter"/>
</dbReference>
<comment type="caution">
    <text evidence="1">The sequence shown here is derived from an EMBL/GenBank/DDBJ whole genome shotgun (WGS) entry which is preliminary data.</text>
</comment>
<dbReference type="GO" id="GO:0005739">
    <property type="term" value="C:mitochondrion"/>
    <property type="evidence" value="ECO:0007669"/>
    <property type="project" value="TreeGrafter"/>
</dbReference>
<reference evidence="1 2" key="1">
    <citation type="journal article" date="2024" name="Plant J.">
        <title>Genome sequences and population genomics reveal climatic adaptation and genomic divergence between two closely related sweetgum species.</title>
        <authorList>
            <person name="Xu W.Q."/>
            <person name="Ren C.Q."/>
            <person name="Zhang X.Y."/>
            <person name="Comes H.P."/>
            <person name="Liu X.H."/>
            <person name="Li Y.G."/>
            <person name="Kettle C.J."/>
            <person name="Jalonen R."/>
            <person name="Gaisberger H."/>
            <person name="Ma Y.Z."/>
            <person name="Qiu Y.X."/>
        </authorList>
    </citation>
    <scope>NUCLEOTIDE SEQUENCE [LARGE SCALE GENOMIC DNA]</scope>
    <source>
        <strain evidence="1">Hangzhou</strain>
    </source>
</reference>
<accession>A0AAP0X3C7</accession>
<dbReference type="Proteomes" id="UP001415857">
    <property type="component" value="Unassembled WGS sequence"/>
</dbReference>
<evidence type="ECO:0000313" key="2">
    <source>
        <dbReference type="Proteomes" id="UP001415857"/>
    </source>
</evidence>
<dbReference type="PANTHER" id="PTHR33642">
    <property type="entry name" value="COX1/OXI3 INTRON 1 PROTEIN-RELATED"/>
    <property type="match status" value="1"/>
</dbReference>
<evidence type="ECO:0000313" key="1">
    <source>
        <dbReference type="EMBL" id="KAK9292074.1"/>
    </source>
</evidence>
<keyword evidence="2" id="KW-1185">Reference proteome</keyword>
<dbReference type="AlphaFoldDB" id="A0AAP0X3C7"/>
<organism evidence="1 2">
    <name type="scientific">Liquidambar formosana</name>
    <name type="common">Formosan gum</name>
    <dbReference type="NCBI Taxonomy" id="63359"/>
    <lineage>
        <taxon>Eukaryota</taxon>
        <taxon>Viridiplantae</taxon>
        <taxon>Streptophyta</taxon>
        <taxon>Embryophyta</taxon>
        <taxon>Tracheophyta</taxon>
        <taxon>Spermatophyta</taxon>
        <taxon>Magnoliopsida</taxon>
        <taxon>eudicotyledons</taxon>
        <taxon>Gunneridae</taxon>
        <taxon>Pentapetalae</taxon>
        <taxon>Saxifragales</taxon>
        <taxon>Altingiaceae</taxon>
        <taxon>Liquidambar</taxon>
    </lineage>
</organism>
<name>A0AAP0X3C7_LIQFO</name>
<proteinExistence type="predicted"/>
<gene>
    <name evidence="1" type="ORF">L1049_020029</name>
</gene>
<protein>
    <submittedName>
        <fullName evidence="1">Uncharacterized protein</fullName>
    </submittedName>
</protein>
<dbReference type="GO" id="GO:0090615">
    <property type="term" value="P:mitochondrial mRNA processing"/>
    <property type="evidence" value="ECO:0007669"/>
    <property type="project" value="TreeGrafter"/>
</dbReference>
<dbReference type="EMBL" id="JBBPBK010000001">
    <property type="protein sequence ID" value="KAK9292074.1"/>
    <property type="molecule type" value="Genomic_DNA"/>
</dbReference>
<dbReference type="PANTHER" id="PTHR33642:SF3">
    <property type="entry name" value="NUCLEAR INTRON MATURASE 4, MITOCHONDRIAL"/>
    <property type="match status" value="1"/>
</dbReference>